<dbReference type="AlphaFoldDB" id="A0A9R1WK47"/>
<organism evidence="1 2">
    <name type="scientific">Lactuca sativa</name>
    <name type="common">Garden lettuce</name>
    <dbReference type="NCBI Taxonomy" id="4236"/>
    <lineage>
        <taxon>Eukaryota</taxon>
        <taxon>Viridiplantae</taxon>
        <taxon>Streptophyta</taxon>
        <taxon>Embryophyta</taxon>
        <taxon>Tracheophyta</taxon>
        <taxon>Spermatophyta</taxon>
        <taxon>Magnoliopsida</taxon>
        <taxon>eudicotyledons</taxon>
        <taxon>Gunneridae</taxon>
        <taxon>Pentapetalae</taxon>
        <taxon>asterids</taxon>
        <taxon>campanulids</taxon>
        <taxon>Asterales</taxon>
        <taxon>Asteraceae</taxon>
        <taxon>Cichorioideae</taxon>
        <taxon>Cichorieae</taxon>
        <taxon>Lactucinae</taxon>
        <taxon>Lactuca</taxon>
    </lineage>
</organism>
<keyword evidence="2" id="KW-1185">Reference proteome</keyword>
<dbReference type="EMBL" id="NBSK02000002">
    <property type="protein sequence ID" value="KAJ0223916.1"/>
    <property type="molecule type" value="Genomic_DNA"/>
</dbReference>
<sequence>MFEIKTFNDEHTCSSLLIHPNHRQANSEVVGTIIHNIMGQGSLRVWKPNDIIRDMNALLQINMSYSQVWHARELALGLMMGTPKKVSPNIQFIFTI</sequence>
<evidence type="ECO:0000313" key="1">
    <source>
        <dbReference type="EMBL" id="KAJ0223916.1"/>
    </source>
</evidence>
<gene>
    <name evidence="1" type="ORF">LSAT_V11C200079610</name>
</gene>
<accession>A0A9R1WK47</accession>
<evidence type="ECO:0000313" key="2">
    <source>
        <dbReference type="Proteomes" id="UP000235145"/>
    </source>
</evidence>
<comment type="caution">
    <text evidence="1">The sequence shown here is derived from an EMBL/GenBank/DDBJ whole genome shotgun (WGS) entry which is preliminary data.</text>
</comment>
<dbReference type="Proteomes" id="UP000235145">
    <property type="component" value="Unassembled WGS sequence"/>
</dbReference>
<protein>
    <submittedName>
        <fullName evidence="1">Uncharacterized protein</fullName>
    </submittedName>
</protein>
<name>A0A9R1WK47_LACSA</name>
<reference evidence="1 2" key="1">
    <citation type="journal article" date="2017" name="Nat. Commun.">
        <title>Genome assembly with in vitro proximity ligation data and whole-genome triplication in lettuce.</title>
        <authorList>
            <person name="Reyes-Chin-Wo S."/>
            <person name="Wang Z."/>
            <person name="Yang X."/>
            <person name="Kozik A."/>
            <person name="Arikit S."/>
            <person name="Song C."/>
            <person name="Xia L."/>
            <person name="Froenicke L."/>
            <person name="Lavelle D.O."/>
            <person name="Truco M.J."/>
            <person name="Xia R."/>
            <person name="Zhu S."/>
            <person name="Xu C."/>
            <person name="Xu H."/>
            <person name="Xu X."/>
            <person name="Cox K."/>
            <person name="Korf I."/>
            <person name="Meyers B.C."/>
            <person name="Michelmore R.W."/>
        </authorList>
    </citation>
    <scope>NUCLEOTIDE SEQUENCE [LARGE SCALE GENOMIC DNA]</scope>
    <source>
        <strain evidence="2">cv. Salinas</strain>
        <tissue evidence="1">Seedlings</tissue>
    </source>
</reference>
<proteinExistence type="predicted"/>